<evidence type="ECO:0000313" key="2">
    <source>
        <dbReference type="EMBL" id="PMD45425.1"/>
    </source>
</evidence>
<feature type="region of interest" description="Disordered" evidence="1">
    <location>
        <begin position="571"/>
        <end position="594"/>
    </location>
</feature>
<protein>
    <recommendedName>
        <fullName evidence="4">Fungal N-terminal domain-containing protein</fullName>
    </recommendedName>
</protein>
<keyword evidence="3" id="KW-1185">Reference proteome</keyword>
<feature type="region of interest" description="Disordered" evidence="1">
    <location>
        <begin position="400"/>
        <end position="441"/>
    </location>
</feature>
<evidence type="ECO:0000256" key="1">
    <source>
        <dbReference type="SAM" id="MobiDB-lite"/>
    </source>
</evidence>
<sequence length="786" mass="90484">MDFGSPVGSPVGGDCVMLAQLAWDCLQSSRDAVGENDELTRELLGLYKSLSRLQNELANPTSLVNRANDERRQELEEHAANCEGILKVMNTVLEKYNALGREQRKRMRLWQRIKFGNGEVKDLREVRSELSAHTSAITMGFNLCALQSPGKVETTLEMAEEQSRRHGRSLRGIRTSLHWVIANLSAEIGEGSVRSSYANDDKVFWRTLRKELVKEGYDNYELQKHRRLIKAYVEELVNRGVLDDQETDSTRHIPRPRLHKVRSNFYLQGPSRVDSWSPPPLETHRLPSSPPVSPNIPPSFSDVEDVEMADVSTNEDDIEDMTLEDTPSPPSDTRQIPAPQVYNSEDSDLSSSTLIEEIDDQPDALLSKQDASPKIFAVQIEEVIDEEFVRYRKGKYDDELTREPLDPATEMDEEEVLPSDSSETSDEAKTQQSTEPAYEPVIVELPLIDEDEITAMQSPPRPRPVEIEDALDDDFVSGAHPNVFVYEDTSKDSDTERPPVVEKLPRDSPAQTSSSSMPSQKGPLKRVRWAEDDALNEEQRSSPCKYAPEDLPFIFHREFRDFDKYQELQESSQALMEEQEASKTRRKRSDKSSRISSFVTQKEYIPPATLSELQYYRIPASYFHKFWHPARVPMYLHGNVFDGITFTHWIYGWTAYNFRDDSFEMSTVKRFGKQVIKLGSAMTDIENADDSVKRKLPRPLYDESGRLWENLENIVNDIMAESEVRLAKKRRGGRLEVEFVTRFCREIIAGDKYYRPIETWLKQTDDWCRKVRFHKDFVMLWDLWAV</sequence>
<dbReference type="AlphaFoldDB" id="A0A2J6S3V9"/>
<feature type="compositionally biased region" description="Pro residues" evidence="1">
    <location>
        <begin position="288"/>
        <end position="297"/>
    </location>
</feature>
<feature type="compositionally biased region" description="Low complexity" evidence="1">
    <location>
        <begin position="508"/>
        <end position="520"/>
    </location>
</feature>
<gene>
    <name evidence="2" type="ORF">L207DRAFT_629897</name>
</gene>
<dbReference type="Proteomes" id="UP000235786">
    <property type="component" value="Unassembled WGS sequence"/>
</dbReference>
<feature type="region of interest" description="Disordered" evidence="1">
    <location>
        <begin position="484"/>
        <end position="527"/>
    </location>
</feature>
<evidence type="ECO:0000313" key="3">
    <source>
        <dbReference type="Proteomes" id="UP000235786"/>
    </source>
</evidence>
<dbReference type="STRING" id="1149755.A0A2J6S3V9"/>
<name>A0A2J6S3V9_HYAVF</name>
<accession>A0A2J6S3V9</accession>
<reference evidence="2 3" key="1">
    <citation type="submission" date="2016-04" db="EMBL/GenBank/DDBJ databases">
        <title>A degradative enzymes factory behind the ericoid mycorrhizal symbiosis.</title>
        <authorList>
            <consortium name="DOE Joint Genome Institute"/>
            <person name="Martino E."/>
            <person name="Morin E."/>
            <person name="Grelet G."/>
            <person name="Kuo A."/>
            <person name="Kohler A."/>
            <person name="Daghino S."/>
            <person name="Barry K."/>
            <person name="Choi C."/>
            <person name="Cichocki N."/>
            <person name="Clum A."/>
            <person name="Copeland A."/>
            <person name="Hainaut M."/>
            <person name="Haridas S."/>
            <person name="Labutti K."/>
            <person name="Lindquist E."/>
            <person name="Lipzen A."/>
            <person name="Khouja H.-R."/>
            <person name="Murat C."/>
            <person name="Ohm R."/>
            <person name="Olson A."/>
            <person name="Spatafora J."/>
            <person name="Veneault-Fourrey C."/>
            <person name="Henrissat B."/>
            <person name="Grigoriev I."/>
            <person name="Martin F."/>
            <person name="Perotto S."/>
        </authorList>
    </citation>
    <scope>NUCLEOTIDE SEQUENCE [LARGE SCALE GENOMIC DNA]</scope>
    <source>
        <strain evidence="2 3">F</strain>
    </source>
</reference>
<feature type="compositionally biased region" description="Basic and acidic residues" evidence="1">
    <location>
        <begin position="488"/>
        <end position="506"/>
    </location>
</feature>
<evidence type="ECO:0008006" key="4">
    <source>
        <dbReference type="Google" id="ProtNLM"/>
    </source>
</evidence>
<organism evidence="2 3">
    <name type="scientific">Hyaloscypha variabilis (strain UAMH 11265 / GT02V1 / F)</name>
    <name type="common">Meliniomyces variabilis</name>
    <dbReference type="NCBI Taxonomy" id="1149755"/>
    <lineage>
        <taxon>Eukaryota</taxon>
        <taxon>Fungi</taxon>
        <taxon>Dikarya</taxon>
        <taxon>Ascomycota</taxon>
        <taxon>Pezizomycotina</taxon>
        <taxon>Leotiomycetes</taxon>
        <taxon>Helotiales</taxon>
        <taxon>Hyaloscyphaceae</taxon>
        <taxon>Hyaloscypha</taxon>
        <taxon>Hyaloscypha variabilis</taxon>
    </lineage>
</organism>
<dbReference type="OrthoDB" id="7464126at2759"/>
<feature type="region of interest" description="Disordered" evidence="1">
    <location>
        <begin position="269"/>
        <end position="301"/>
    </location>
</feature>
<feature type="region of interest" description="Disordered" evidence="1">
    <location>
        <begin position="313"/>
        <end position="346"/>
    </location>
</feature>
<feature type="compositionally biased region" description="Acidic residues" evidence="1">
    <location>
        <begin position="313"/>
        <end position="323"/>
    </location>
</feature>
<dbReference type="EMBL" id="KZ613940">
    <property type="protein sequence ID" value="PMD45425.1"/>
    <property type="molecule type" value="Genomic_DNA"/>
</dbReference>
<proteinExistence type="predicted"/>